<evidence type="ECO:0000256" key="1">
    <source>
        <dbReference type="SAM" id="MobiDB-lite"/>
    </source>
</evidence>
<evidence type="ECO:0000256" key="2">
    <source>
        <dbReference type="SAM" id="Phobius"/>
    </source>
</evidence>
<feature type="compositionally biased region" description="Basic residues" evidence="1">
    <location>
        <begin position="525"/>
        <end position="536"/>
    </location>
</feature>
<feature type="transmembrane region" description="Helical" evidence="2">
    <location>
        <begin position="262"/>
        <end position="284"/>
    </location>
</feature>
<organism evidence="3 4">
    <name type="scientific">Pythium insidiosum</name>
    <name type="common">Pythiosis disease agent</name>
    <dbReference type="NCBI Taxonomy" id="114742"/>
    <lineage>
        <taxon>Eukaryota</taxon>
        <taxon>Sar</taxon>
        <taxon>Stramenopiles</taxon>
        <taxon>Oomycota</taxon>
        <taxon>Peronosporomycetes</taxon>
        <taxon>Pythiales</taxon>
        <taxon>Pythiaceae</taxon>
        <taxon>Pythium</taxon>
    </lineage>
</organism>
<proteinExistence type="predicted"/>
<gene>
    <name evidence="3" type="ORF">P43SY_000646</name>
</gene>
<feature type="compositionally biased region" description="Low complexity" evidence="1">
    <location>
        <begin position="241"/>
        <end position="253"/>
    </location>
</feature>
<reference evidence="3" key="1">
    <citation type="submission" date="2021-12" db="EMBL/GenBank/DDBJ databases">
        <title>Prjna785345.</title>
        <authorList>
            <person name="Rujirawat T."/>
            <person name="Krajaejun T."/>
        </authorList>
    </citation>
    <scope>NUCLEOTIDE SEQUENCE</scope>
    <source>
        <strain evidence="3">Pi057C3</strain>
    </source>
</reference>
<keyword evidence="2" id="KW-0812">Transmembrane</keyword>
<evidence type="ECO:0008006" key="5">
    <source>
        <dbReference type="Google" id="ProtNLM"/>
    </source>
</evidence>
<feature type="region of interest" description="Disordered" evidence="1">
    <location>
        <begin position="509"/>
        <end position="536"/>
    </location>
</feature>
<protein>
    <recommendedName>
        <fullName evidence="5">TKL protein kinase</fullName>
    </recommendedName>
</protein>
<dbReference type="Proteomes" id="UP001209570">
    <property type="component" value="Unassembled WGS sequence"/>
</dbReference>
<keyword evidence="2" id="KW-1133">Transmembrane helix</keyword>
<feature type="region of interest" description="Disordered" evidence="1">
    <location>
        <begin position="233"/>
        <end position="257"/>
    </location>
</feature>
<evidence type="ECO:0000313" key="3">
    <source>
        <dbReference type="EMBL" id="KAJ0404246.1"/>
    </source>
</evidence>
<dbReference type="EMBL" id="JAKCXM010000066">
    <property type="protein sequence ID" value="KAJ0404246.1"/>
    <property type="molecule type" value="Genomic_DNA"/>
</dbReference>
<accession>A0AAD5LKB2</accession>
<name>A0AAD5LKB2_PYTIN</name>
<sequence>MSPAPGLAARPWLWRWRWASLSFAVLGGAALCGCPPTVAAIGFSNPSGTPPPVENGVTYCWRVAGSVYANTLTASTPKDAATQDGCPVALTLDLDKDALTVGEAIRATWTASVRQDANGGINANTFDVQQLYLAEDRVTQRFYQILRSRLFICDAGTVCDPMLETSKGVDGISNRVANFSGNEASFMTDRLAFPSPGKFIVGAHIILPGQNPEKQRFDYAVYRSIHVDPRPSVAPVISQPSESKSQPSTASSSSGGGLSTEVIGIIAVCSVVVVAMVGIGITTLRNQRASAVGKASGRPPEPSVRATSRLRGESLALDENDFAMLSCDERLMRSLRPRGNTFLTGFPAGDDQRRSKPDLPLPFVGPMCTQDRRSVKLASETTGDLAVEHVIDPSDPASIRHQGLYVDMAESSVPPSIRQGPGRINFNDIMEDELLSSGSRLQSRRVPPAVPTMDDDMCPPLSDDDLKVSHPPDSAFQPHASIPIQVPVVSGAWQGARLDVDDLRASVDRGPGLSLSDLDSFSRTHGTRSGRSRANL</sequence>
<keyword evidence="2" id="KW-0472">Membrane</keyword>
<evidence type="ECO:0000313" key="4">
    <source>
        <dbReference type="Proteomes" id="UP001209570"/>
    </source>
</evidence>
<feature type="region of interest" description="Disordered" evidence="1">
    <location>
        <begin position="288"/>
        <end position="308"/>
    </location>
</feature>
<comment type="caution">
    <text evidence="3">The sequence shown here is derived from an EMBL/GenBank/DDBJ whole genome shotgun (WGS) entry which is preliminary data.</text>
</comment>
<feature type="region of interest" description="Disordered" evidence="1">
    <location>
        <begin position="343"/>
        <end position="362"/>
    </location>
</feature>
<dbReference type="AlphaFoldDB" id="A0AAD5LKB2"/>
<keyword evidence="4" id="KW-1185">Reference proteome</keyword>